<feature type="transmembrane region" description="Helical" evidence="1">
    <location>
        <begin position="42"/>
        <end position="62"/>
    </location>
</feature>
<feature type="transmembrane region" description="Helical" evidence="1">
    <location>
        <begin position="69"/>
        <end position="90"/>
    </location>
</feature>
<dbReference type="EMBL" id="RJTM01000024">
    <property type="protein sequence ID" value="RNL91767.1"/>
    <property type="molecule type" value="Genomic_DNA"/>
</dbReference>
<proteinExistence type="predicted"/>
<dbReference type="OrthoDB" id="3578663at2"/>
<sequence length="190" mass="20949">MQHVNYKKLFLRLLIAALCISAAIGIFVFLAGDYGDTEIKTLLTTLSLVGYSLSALCCSTIYEKEGLKLFSLTGMAVSGIGFLVTITAIWEFIDTEDFFKTVIIFMILATAFGHISLLLLVKPKNNTIKYLLITTVVFVCIVAMMLIKATVTEFDEDEFYFRLLGVFTILDVLGTIATPIANKITDKTSG</sequence>
<keyword evidence="3" id="KW-1185">Reference proteome</keyword>
<feature type="transmembrane region" description="Helical" evidence="1">
    <location>
        <begin position="159"/>
        <end position="181"/>
    </location>
</feature>
<feature type="transmembrane region" description="Helical" evidence="1">
    <location>
        <begin position="9"/>
        <end position="30"/>
    </location>
</feature>
<evidence type="ECO:0000256" key="1">
    <source>
        <dbReference type="SAM" id="Phobius"/>
    </source>
</evidence>
<dbReference type="AlphaFoldDB" id="A0A3N0EVL6"/>
<keyword evidence="1" id="KW-0812">Transmembrane</keyword>
<name>A0A3N0EVL6_SINP1</name>
<feature type="transmembrane region" description="Helical" evidence="1">
    <location>
        <begin position="128"/>
        <end position="147"/>
    </location>
</feature>
<dbReference type="Proteomes" id="UP000267469">
    <property type="component" value="Unassembled WGS sequence"/>
</dbReference>
<protein>
    <submittedName>
        <fullName evidence="2">Uncharacterized protein</fullName>
    </submittedName>
</protein>
<evidence type="ECO:0000313" key="3">
    <source>
        <dbReference type="Proteomes" id="UP000267469"/>
    </source>
</evidence>
<keyword evidence="1" id="KW-1133">Transmembrane helix</keyword>
<accession>A0A3N0EVL6</accession>
<gene>
    <name evidence="2" type="ORF">ED312_03965</name>
</gene>
<evidence type="ECO:0000313" key="2">
    <source>
        <dbReference type="EMBL" id="RNL91767.1"/>
    </source>
</evidence>
<organism evidence="2 3">
    <name type="scientific">Sinomicrobium pectinilyticum</name>
    <dbReference type="NCBI Taxonomy" id="1084421"/>
    <lineage>
        <taxon>Bacteria</taxon>
        <taxon>Pseudomonadati</taxon>
        <taxon>Bacteroidota</taxon>
        <taxon>Flavobacteriia</taxon>
        <taxon>Flavobacteriales</taxon>
        <taxon>Flavobacteriaceae</taxon>
        <taxon>Sinomicrobium</taxon>
    </lineage>
</organism>
<keyword evidence="1" id="KW-0472">Membrane</keyword>
<feature type="transmembrane region" description="Helical" evidence="1">
    <location>
        <begin position="102"/>
        <end position="121"/>
    </location>
</feature>
<reference evidence="2 3" key="1">
    <citation type="submission" date="2018-10" db="EMBL/GenBank/DDBJ databases">
        <title>Sinomicrobium pectinilyticum sp. nov., a pectinase-producing bacterium isolated from alkaline and saline soil, and emended description of the genus Sinomicrobium.</title>
        <authorList>
            <person name="Cheng B."/>
            <person name="Li C."/>
            <person name="Lai Q."/>
            <person name="Du M."/>
            <person name="Shao Z."/>
            <person name="Xu P."/>
            <person name="Yang C."/>
        </authorList>
    </citation>
    <scope>NUCLEOTIDE SEQUENCE [LARGE SCALE GENOMIC DNA]</scope>
    <source>
        <strain evidence="2 3">5DNS001</strain>
    </source>
</reference>
<comment type="caution">
    <text evidence="2">The sequence shown here is derived from an EMBL/GenBank/DDBJ whole genome shotgun (WGS) entry which is preliminary data.</text>
</comment>